<comment type="caution">
    <text evidence="3">The sequence shown here is derived from an EMBL/GenBank/DDBJ whole genome shotgun (WGS) entry which is preliminary data.</text>
</comment>
<evidence type="ECO:0000256" key="1">
    <source>
        <dbReference type="ARBA" id="ARBA00007689"/>
    </source>
</evidence>
<dbReference type="PANTHER" id="PTHR37828:SF1">
    <property type="entry name" value="YCII-RELATED DOMAIN-CONTAINING PROTEIN"/>
    <property type="match status" value="1"/>
</dbReference>
<gene>
    <name evidence="3" type="ORF">CTZ28_29060</name>
</gene>
<sequence>MEVPRCSLGFGRSVEGLLNRWQEEDTVKVVNLAKYVDSPEKVEEVRPAHRQYMAELLDKRQLIVGGPYEDDSGALFIYDVDSLSDAEDIVSADPYKTSGVWESYELKPWQVIKAEPAPNWY</sequence>
<dbReference type="Pfam" id="PF03795">
    <property type="entry name" value="YCII"/>
    <property type="match status" value="1"/>
</dbReference>
<accession>A0A3M0I8Q8</accession>
<organism evidence="3 4">
    <name type="scientific">Streptomyces shenzhenensis</name>
    <dbReference type="NCBI Taxonomy" id="943815"/>
    <lineage>
        <taxon>Bacteria</taxon>
        <taxon>Bacillati</taxon>
        <taxon>Actinomycetota</taxon>
        <taxon>Actinomycetes</taxon>
        <taxon>Kitasatosporales</taxon>
        <taxon>Streptomycetaceae</taxon>
        <taxon>Streptomyces</taxon>
    </lineage>
</organism>
<evidence type="ECO:0000259" key="2">
    <source>
        <dbReference type="Pfam" id="PF03795"/>
    </source>
</evidence>
<feature type="domain" description="YCII-related" evidence="2">
    <location>
        <begin position="32"/>
        <end position="110"/>
    </location>
</feature>
<dbReference type="SUPFAM" id="SSF54909">
    <property type="entry name" value="Dimeric alpha+beta barrel"/>
    <property type="match status" value="1"/>
</dbReference>
<evidence type="ECO:0000313" key="3">
    <source>
        <dbReference type="EMBL" id="RMB82579.1"/>
    </source>
</evidence>
<name>A0A3M0I8Q8_9ACTN</name>
<dbReference type="OrthoDB" id="8968203at2"/>
<protein>
    <recommendedName>
        <fullName evidence="2">YCII-related domain-containing protein</fullName>
    </recommendedName>
</protein>
<comment type="similarity">
    <text evidence="1">Belongs to the YciI family.</text>
</comment>
<reference evidence="3 4" key="1">
    <citation type="submission" date="2017-11" db="EMBL/GenBank/DDBJ databases">
        <title>Draft genome of actinobacteria isolated from guarana (Paullinia cupana (Mart.) Ducke.</title>
        <authorList>
            <person name="Siqueira K.A."/>
            <person name="Liotti R.G."/>
            <person name="Mendes T.A.O."/>
            <person name="Soares M.A."/>
        </authorList>
    </citation>
    <scope>NUCLEOTIDE SEQUENCE [LARGE SCALE GENOMIC DNA]</scope>
    <source>
        <strain evidence="3 4">193</strain>
    </source>
</reference>
<dbReference type="EMBL" id="PENI01000022">
    <property type="protein sequence ID" value="RMB82579.1"/>
    <property type="molecule type" value="Genomic_DNA"/>
</dbReference>
<keyword evidence="4" id="KW-1185">Reference proteome</keyword>
<dbReference type="InterPro" id="IPR005545">
    <property type="entry name" value="YCII"/>
</dbReference>
<dbReference type="Gene3D" id="3.30.70.1060">
    <property type="entry name" value="Dimeric alpha+beta barrel"/>
    <property type="match status" value="1"/>
</dbReference>
<proteinExistence type="inferred from homology"/>
<evidence type="ECO:0000313" key="4">
    <source>
        <dbReference type="Proteomes" id="UP000270471"/>
    </source>
</evidence>
<dbReference type="AlphaFoldDB" id="A0A3M0I8Q8"/>
<dbReference type="InterPro" id="IPR011008">
    <property type="entry name" value="Dimeric_a/b-barrel"/>
</dbReference>
<dbReference type="PANTHER" id="PTHR37828">
    <property type="entry name" value="GSR2449 PROTEIN"/>
    <property type="match status" value="1"/>
</dbReference>
<dbReference type="Proteomes" id="UP000270471">
    <property type="component" value="Unassembled WGS sequence"/>
</dbReference>